<feature type="domain" description="Peptidase family M23 N-terminal" evidence="2">
    <location>
        <begin position="37"/>
        <end position="107"/>
    </location>
</feature>
<dbReference type="EMBL" id="UOFT01000033">
    <property type="protein sequence ID" value="VAW93376.1"/>
    <property type="molecule type" value="Genomic_DNA"/>
</dbReference>
<dbReference type="Gene3D" id="2.60.40.1590">
    <property type="entry name" value="Peptidoglycan hydrolase domains"/>
    <property type="match status" value="1"/>
</dbReference>
<feature type="domain" description="M23ase beta-sheet core" evidence="1">
    <location>
        <begin position="181"/>
        <end position="275"/>
    </location>
</feature>
<gene>
    <name evidence="3" type="ORF">MNBD_GAMMA23-2037</name>
</gene>
<dbReference type="Pfam" id="PF18421">
    <property type="entry name" value="Peptidase_M23_N"/>
    <property type="match status" value="1"/>
</dbReference>
<dbReference type="PANTHER" id="PTHR21666:SF285">
    <property type="entry name" value="M23 FAMILY METALLOPEPTIDASE"/>
    <property type="match status" value="1"/>
</dbReference>
<dbReference type="InterPro" id="IPR040487">
    <property type="entry name" value="Peptidase_M23_N"/>
</dbReference>
<dbReference type="GO" id="GO:0004222">
    <property type="term" value="F:metalloendopeptidase activity"/>
    <property type="evidence" value="ECO:0007669"/>
    <property type="project" value="TreeGrafter"/>
</dbReference>
<evidence type="ECO:0000259" key="2">
    <source>
        <dbReference type="Pfam" id="PF18421"/>
    </source>
</evidence>
<dbReference type="CDD" id="cd12797">
    <property type="entry name" value="M23_peptidase"/>
    <property type="match status" value="1"/>
</dbReference>
<dbReference type="Gene3D" id="2.70.70.10">
    <property type="entry name" value="Glucose Permease (Domain IIA)"/>
    <property type="match status" value="1"/>
</dbReference>
<sequence>MTHEKNRLPRLKPKLFYGFLFFTISLNSFAGSLPKSNAVPGGIAVINLNLSSNQPTPRATFKKNRVMVKEKNNLWHAVVGIPLSAKAGKYFIKDSKGRKYSFTVKQKKYKTQYLTIKNKRKVNPTKKDIERIIKEKKVIRTVFKKWRNISNVSTEFIVPVNGPFSSPFGLRRFFNKQPRRPHSGLDIAAATGTPVHAAAAGIVSNTGDYFFNGNSVFIDHGQGLITMYFHLSKVNIETGQKVNQGDIIGEVGMTGRVTGPHLHWSVNLNNTRVEPTLFLPALLSKK</sequence>
<evidence type="ECO:0000313" key="3">
    <source>
        <dbReference type="EMBL" id="VAW93376.1"/>
    </source>
</evidence>
<dbReference type="InterPro" id="IPR011055">
    <property type="entry name" value="Dup_hybrid_motif"/>
</dbReference>
<name>A0A3B1AL59_9ZZZZ</name>
<evidence type="ECO:0000259" key="1">
    <source>
        <dbReference type="Pfam" id="PF01551"/>
    </source>
</evidence>
<organism evidence="3">
    <name type="scientific">hydrothermal vent metagenome</name>
    <dbReference type="NCBI Taxonomy" id="652676"/>
    <lineage>
        <taxon>unclassified sequences</taxon>
        <taxon>metagenomes</taxon>
        <taxon>ecological metagenomes</taxon>
    </lineage>
</organism>
<dbReference type="Pfam" id="PF01551">
    <property type="entry name" value="Peptidase_M23"/>
    <property type="match status" value="1"/>
</dbReference>
<reference evidence="3" key="1">
    <citation type="submission" date="2018-06" db="EMBL/GenBank/DDBJ databases">
        <authorList>
            <person name="Zhirakovskaya E."/>
        </authorList>
    </citation>
    <scope>NUCLEOTIDE SEQUENCE</scope>
</reference>
<dbReference type="SUPFAM" id="SSF51261">
    <property type="entry name" value="Duplicated hybrid motif"/>
    <property type="match status" value="1"/>
</dbReference>
<dbReference type="InterPro" id="IPR050570">
    <property type="entry name" value="Cell_wall_metabolism_enzyme"/>
</dbReference>
<dbReference type="AlphaFoldDB" id="A0A3B1AL59"/>
<accession>A0A3B1AL59</accession>
<proteinExistence type="predicted"/>
<dbReference type="FunFam" id="2.70.70.10:FF:000019">
    <property type="entry name" value="M23 family peptidase"/>
    <property type="match status" value="1"/>
</dbReference>
<dbReference type="PANTHER" id="PTHR21666">
    <property type="entry name" value="PEPTIDASE-RELATED"/>
    <property type="match status" value="1"/>
</dbReference>
<dbReference type="InterPro" id="IPR016047">
    <property type="entry name" value="M23ase_b-sheet_dom"/>
</dbReference>
<protein>
    <submittedName>
        <fullName evidence="3">Peptidase, M23/M37 family</fullName>
    </submittedName>
</protein>